<reference evidence="5 6" key="1">
    <citation type="submission" date="2020-04" db="EMBL/GenBank/DDBJ databases">
        <title>Donghicola sp., a member of the Rhodobacteraceae family isolated from mangrove forest in Thailand.</title>
        <authorList>
            <person name="Charoenyingcharoen P."/>
            <person name="Yukphan P."/>
        </authorList>
    </citation>
    <scope>NUCLEOTIDE SEQUENCE [LARGE SCALE GENOMIC DNA]</scope>
    <source>
        <strain evidence="3 6">B5-SW-15</strain>
        <strain evidence="4 5">C2-DW-16</strain>
    </source>
</reference>
<keyword evidence="2" id="KW-0812">Transmembrane</keyword>
<gene>
    <name evidence="4" type="ORF">HJ526_08335</name>
    <name evidence="3" type="ORF">HJ536_11035</name>
</gene>
<evidence type="ECO:0000313" key="6">
    <source>
        <dbReference type="Proteomes" id="UP000592216"/>
    </source>
</evidence>
<dbReference type="Proteomes" id="UP000523601">
    <property type="component" value="Unassembled WGS sequence"/>
</dbReference>
<dbReference type="AlphaFoldDB" id="A0A850QAB6"/>
<feature type="region of interest" description="Disordered" evidence="1">
    <location>
        <begin position="83"/>
        <end position="104"/>
    </location>
</feature>
<evidence type="ECO:0000256" key="2">
    <source>
        <dbReference type="SAM" id="Phobius"/>
    </source>
</evidence>
<dbReference type="Proteomes" id="UP000592216">
    <property type="component" value="Unassembled WGS sequence"/>
</dbReference>
<evidence type="ECO:0000256" key="1">
    <source>
        <dbReference type="SAM" id="MobiDB-lite"/>
    </source>
</evidence>
<dbReference type="RefSeq" id="WP_176853830.1">
    <property type="nucleotide sequence ID" value="NZ_JABCJD010000003.1"/>
</dbReference>
<dbReference type="EMBL" id="JABCJD010000003">
    <property type="protein sequence ID" value="NVO27422.1"/>
    <property type="molecule type" value="Genomic_DNA"/>
</dbReference>
<evidence type="ECO:0000313" key="5">
    <source>
        <dbReference type="Proteomes" id="UP000523601"/>
    </source>
</evidence>
<dbReference type="EMBL" id="JABCJE010000004">
    <property type="protein sequence ID" value="NVO23888.1"/>
    <property type="molecule type" value="Genomic_DNA"/>
</dbReference>
<keyword evidence="2" id="KW-0472">Membrane</keyword>
<evidence type="ECO:0000313" key="3">
    <source>
        <dbReference type="EMBL" id="NVO23888.1"/>
    </source>
</evidence>
<name>A0A850QAB6_9RHOB</name>
<accession>A0A850QAB6</accession>
<keyword evidence="2" id="KW-1133">Transmembrane helix</keyword>
<feature type="transmembrane region" description="Helical" evidence="2">
    <location>
        <begin position="37"/>
        <end position="57"/>
    </location>
</feature>
<organism evidence="3 6">
    <name type="scientific">Donghicola mangrovi</name>
    <dbReference type="NCBI Taxonomy" id="2729614"/>
    <lineage>
        <taxon>Bacteria</taxon>
        <taxon>Pseudomonadati</taxon>
        <taxon>Pseudomonadota</taxon>
        <taxon>Alphaproteobacteria</taxon>
        <taxon>Rhodobacterales</taxon>
        <taxon>Roseobacteraceae</taxon>
        <taxon>Donghicola</taxon>
    </lineage>
</organism>
<sequence>MTEETNKLDHTAACWGIAGVLAVVVFGMSLWMAEFSVIVSLAWTGIMFLSSGIYLMWMLCPEELGFGAEELSKLPQSTVLTSEMSPVSPVGTSFRMDAGQGAKG</sequence>
<keyword evidence="5" id="KW-1185">Reference proteome</keyword>
<protein>
    <submittedName>
        <fullName evidence="3">Uncharacterized protein</fullName>
    </submittedName>
</protein>
<feature type="transmembrane region" description="Helical" evidence="2">
    <location>
        <begin position="12"/>
        <end position="31"/>
    </location>
</feature>
<evidence type="ECO:0000313" key="4">
    <source>
        <dbReference type="EMBL" id="NVO27422.1"/>
    </source>
</evidence>
<proteinExistence type="predicted"/>
<comment type="caution">
    <text evidence="3">The sequence shown here is derived from an EMBL/GenBank/DDBJ whole genome shotgun (WGS) entry which is preliminary data.</text>
</comment>